<dbReference type="Proteomes" id="UP000325315">
    <property type="component" value="Unassembled WGS sequence"/>
</dbReference>
<proteinExistence type="predicted"/>
<sequence>MEIRDRKDTENHVADHLSRLKAGNEYGNIQMIKDEFPDEQLLTAMVLPYGLLPPELSILLDEPLLFKQCAHKSFEDVFRMIKFRVFYSTVIQHHIEAILGVYELLQKFSSLVFISQACLKTLMNSVRSVIAVKELEIYLGDMKCPCIIF</sequence>
<organism evidence="1 2">
    <name type="scientific">Gossypium australe</name>
    <dbReference type="NCBI Taxonomy" id="47621"/>
    <lineage>
        <taxon>Eukaryota</taxon>
        <taxon>Viridiplantae</taxon>
        <taxon>Streptophyta</taxon>
        <taxon>Embryophyta</taxon>
        <taxon>Tracheophyta</taxon>
        <taxon>Spermatophyta</taxon>
        <taxon>Magnoliopsida</taxon>
        <taxon>eudicotyledons</taxon>
        <taxon>Gunneridae</taxon>
        <taxon>Pentapetalae</taxon>
        <taxon>rosids</taxon>
        <taxon>malvids</taxon>
        <taxon>Malvales</taxon>
        <taxon>Malvaceae</taxon>
        <taxon>Malvoideae</taxon>
        <taxon>Gossypium</taxon>
    </lineage>
</organism>
<name>A0A5B6W699_9ROSI</name>
<dbReference type="AlphaFoldDB" id="A0A5B6W699"/>
<dbReference type="OrthoDB" id="1432876at2759"/>
<protein>
    <submittedName>
        <fullName evidence="1">Retrovirus-related Pol polyprotein from transposon opus</fullName>
    </submittedName>
</protein>
<reference evidence="1" key="1">
    <citation type="submission" date="2019-08" db="EMBL/GenBank/DDBJ databases">
        <authorList>
            <person name="Liu F."/>
        </authorList>
    </citation>
    <scope>NUCLEOTIDE SEQUENCE [LARGE SCALE GENOMIC DNA]</scope>
    <source>
        <strain evidence="1">PA1801</strain>
        <tissue evidence="1">Leaf</tissue>
    </source>
</reference>
<gene>
    <name evidence="1" type="ORF">EPI10_011306</name>
</gene>
<accession>A0A5B6W699</accession>
<comment type="caution">
    <text evidence="1">The sequence shown here is derived from an EMBL/GenBank/DDBJ whole genome shotgun (WGS) entry which is preliminary data.</text>
</comment>
<dbReference type="EMBL" id="SMMG02000004">
    <property type="protein sequence ID" value="KAA3477419.1"/>
    <property type="molecule type" value="Genomic_DNA"/>
</dbReference>
<keyword evidence="2" id="KW-1185">Reference proteome</keyword>
<evidence type="ECO:0000313" key="1">
    <source>
        <dbReference type="EMBL" id="KAA3477419.1"/>
    </source>
</evidence>
<evidence type="ECO:0000313" key="2">
    <source>
        <dbReference type="Proteomes" id="UP000325315"/>
    </source>
</evidence>